<dbReference type="CDD" id="cd14358">
    <property type="entry name" value="UBA_NAC_euk"/>
    <property type="match status" value="1"/>
</dbReference>
<evidence type="ECO:0000313" key="4">
    <source>
        <dbReference type="Proteomes" id="UP001209570"/>
    </source>
</evidence>
<dbReference type="Gene3D" id="2.20.70.30">
    <property type="entry name" value="Nascent polypeptide-associated complex domain"/>
    <property type="match status" value="1"/>
</dbReference>
<dbReference type="GO" id="GO:0005854">
    <property type="term" value="C:nascent polypeptide-associated complex"/>
    <property type="evidence" value="ECO:0007669"/>
    <property type="project" value="InterPro"/>
</dbReference>
<comment type="caution">
    <text evidence="3">The sequence shown here is derived from an EMBL/GenBank/DDBJ whole genome shotgun (WGS) entry which is preliminary data.</text>
</comment>
<dbReference type="InterPro" id="IPR016641">
    <property type="entry name" value="EGD2/NACA0like"/>
</dbReference>
<gene>
    <name evidence="3" type="ORF">P43SY_005392</name>
</gene>
<feature type="compositionally biased region" description="Basic and acidic residues" evidence="1">
    <location>
        <begin position="1"/>
        <end position="13"/>
    </location>
</feature>
<dbReference type="PANTHER" id="PTHR21713">
    <property type="entry name" value="NASCENT POLYPEPTIDE ASSOCIATED COMPLEX ALPHA SUBUNIT-RELATED"/>
    <property type="match status" value="1"/>
</dbReference>
<dbReference type="CDD" id="cd22054">
    <property type="entry name" value="NAC_NACA"/>
    <property type="match status" value="1"/>
</dbReference>
<feature type="region of interest" description="Disordered" evidence="1">
    <location>
        <begin position="1"/>
        <end position="51"/>
    </location>
</feature>
<evidence type="ECO:0000259" key="2">
    <source>
        <dbReference type="PROSITE" id="PS51151"/>
    </source>
</evidence>
<organism evidence="3 4">
    <name type="scientific">Pythium insidiosum</name>
    <name type="common">Pythiosis disease agent</name>
    <dbReference type="NCBI Taxonomy" id="114742"/>
    <lineage>
        <taxon>Eukaryota</taxon>
        <taxon>Sar</taxon>
        <taxon>Stramenopiles</taxon>
        <taxon>Oomycota</taxon>
        <taxon>Peronosporomycetes</taxon>
        <taxon>Pythiales</taxon>
        <taxon>Pythiaceae</taxon>
        <taxon>Pythium</taxon>
    </lineage>
</organism>
<feature type="compositionally biased region" description="Low complexity" evidence="1">
    <location>
        <begin position="113"/>
        <end position="128"/>
    </location>
</feature>
<keyword evidence="4" id="KW-1185">Reference proteome</keyword>
<evidence type="ECO:0000313" key="3">
    <source>
        <dbReference type="EMBL" id="KAJ0395094.1"/>
    </source>
</evidence>
<proteinExistence type="predicted"/>
<dbReference type="Pfam" id="PF01849">
    <property type="entry name" value="NAC"/>
    <property type="match status" value="1"/>
</dbReference>
<sequence>MSKEEVEAKQHEEEVAEDSDDEIPALEEAQDGADAEKGKHNRSEKKSRKAMQKLGLKPVSGIIRVTIKKNKNILFVISKPDVFKSSASETYVIFGEAKIEDLNAQAQSLAAQQFKAPEQAKEAPAADAAAEEDDEEVDDSGIDAKDIQLVMSQAGVSKAKAVAALRSNDNDIVNAIMELTIDATPAPRLRSVDFSTQWSDFKDDVKQKTQEISNQIRMSGNTMKNNMETALNVDLDRDGVIGGAATVNRIDRDPNGGSIFDPRRPRQS</sequence>
<dbReference type="InterPro" id="IPR002715">
    <property type="entry name" value="Nas_poly-pep-assoc_cplx_dom"/>
</dbReference>
<dbReference type="AlphaFoldDB" id="A0AAD5Q3J6"/>
<feature type="compositionally biased region" description="Basic residues" evidence="1">
    <location>
        <begin position="39"/>
        <end position="51"/>
    </location>
</feature>
<dbReference type="Proteomes" id="UP001209570">
    <property type="component" value="Unassembled WGS sequence"/>
</dbReference>
<feature type="domain" description="NAC-A/B" evidence="2">
    <location>
        <begin position="41"/>
        <end position="106"/>
    </location>
</feature>
<reference evidence="3" key="1">
    <citation type="submission" date="2021-12" db="EMBL/GenBank/DDBJ databases">
        <title>Prjna785345.</title>
        <authorList>
            <person name="Rujirawat T."/>
            <person name="Krajaejun T."/>
        </authorList>
    </citation>
    <scope>NUCLEOTIDE SEQUENCE</scope>
    <source>
        <strain evidence="3">Pi057C3</strain>
    </source>
</reference>
<accession>A0AAD5Q3J6</accession>
<name>A0AAD5Q3J6_PYTIN</name>
<dbReference type="PROSITE" id="PS51151">
    <property type="entry name" value="NAC_AB"/>
    <property type="match status" value="1"/>
</dbReference>
<dbReference type="InterPro" id="IPR038187">
    <property type="entry name" value="NAC_A/B_dom_sf"/>
</dbReference>
<feature type="region of interest" description="Disordered" evidence="1">
    <location>
        <begin position="113"/>
        <end position="139"/>
    </location>
</feature>
<dbReference type="SMART" id="SM01407">
    <property type="entry name" value="NAC"/>
    <property type="match status" value="1"/>
</dbReference>
<dbReference type="InterPro" id="IPR044034">
    <property type="entry name" value="NAC-like_UBA"/>
</dbReference>
<evidence type="ECO:0000256" key="1">
    <source>
        <dbReference type="SAM" id="MobiDB-lite"/>
    </source>
</evidence>
<dbReference type="Pfam" id="PF19026">
    <property type="entry name" value="UBA_HYPK"/>
    <property type="match status" value="1"/>
</dbReference>
<feature type="region of interest" description="Disordered" evidence="1">
    <location>
        <begin position="245"/>
        <end position="268"/>
    </location>
</feature>
<feature type="compositionally biased region" description="Acidic residues" evidence="1">
    <location>
        <begin position="14"/>
        <end position="33"/>
    </location>
</feature>
<dbReference type="Gene3D" id="1.10.8.10">
    <property type="entry name" value="DNA helicase RuvA subunit, C-terminal domain"/>
    <property type="match status" value="1"/>
</dbReference>
<feature type="compositionally biased region" description="Acidic residues" evidence="1">
    <location>
        <begin position="129"/>
        <end position="139"/>
    </location>
</feature>
<dbReference type="EMBL" id="JAKCXM010000364">
    <property type="protein sequence ID" value="KAJ0395094.1"/>
    <property type="molecule type" value="Genomic_DNA"/>
</dbReference>
<protein>
    <recommendedName>
        <fullName evidence="2">NAC-A/B domain-containing protein</fullName>
    </recommendedName>
</protein>
<dbReference type="FunFam" id="2.20.70.30:FF:000002">
    <property type="entry name" value="Nascent polypeptide-associated complex (NAC), alpha subunit"/>
    <property type="match status" value="1"/>
</dbReference>